<dbReference type="RefSeq" id="WP_188475018.1">
    <property type="nucleotide sequence ID" value="NZ_BMFZ01000012.1"/>
</dbReference>
<evidence type="ECO:0000313" key="2">
    <source>
        <dbReference type="Proteomes" id="UP000627464"/>
    </source>
</evidence>
<dbReference type="EMBL" id="BMFZ01000012">
    <property type="protein sequence ID" value="GGA58217.1"/>
    <property type="molecule type" value="Genomic_DNA"/>
</dbReference>
<name>A0ABQ1H459_9GAMM</name>
<protein>
    <submittedName>
        <fullName evidence="1">Uncharacterized protein</fullName>
    </submittedName>
</protein>
<accession>A0ABQ1H459</accession>
<sequence length="63" mass="7051">MHKLTMLDAPNKIRNIATLLAASLLMRDNIEEEQQTAIVLIDIALVRSRELAQDLKSGEARHA</sequence>
<dbReference type="Proteomes" id="UP000627464">
    <property type="component" value="Unassembled WGS sequence"/>
</dbReference>
<proteinExistence type="predicted"/>
<evidence type="ECO:0000313" key="1">
    <source>
        <dbReference type="EMBL" id="GGA58217.1"/>
    </source>
</evidence>
<comment type="caution">
    <text evidence="1">The sequence shown here is derived from an EMBL/GenBank/DDBJ whole genome shotgun (WGS) entry which is preliminary data.</text>
</comment>
<reference evidence="2" key="1">
    <citation type="journal article" date="2019" name="Int. J. Syst. Evol. Microbiol.">
        <title>The Global Catalogue of Microorganisms (GCM) 10K type strain sequencing project: providing services to taxonomists for standard genome sequencing and annotation.</title>
        <authorList>
            <consortium name="The Broad Institute Genomics Platform"/>
            <consortium name="The Broad Institute Genome Sequencing Center for Infectious Disease"/>
            <person name="Wu L."/>
            <person name="Ma J."/>
        </authorList>
    </citation>
    <scope>NUCLEOTIDE SEQUENCE [LARGE SCALE GENOMIC DNA]</scope>
    <source>
        <strain evidence="2">CGMCC 1.12806</strain>
    </source>
</reference>
<gene>
    <name evidence="1" type="ORF">GCM10011328_37130</name>
</gene>
<organism evidence="1 2">
    <name type="scientific">Hafnia psychrotolerans</name>
    <dbReference type="NCBI Taxonomy" id="1477018"/>
    <lineage>
        <taxon>Bacteria</taxon>
        <taxon>Pseudomonadati</taxon>
        <taxon>Pseudomonadota</taxon>
        <taxon>Gammaproteobacteria</taxon>
        <taxon>Enterobacterales</taxon>
        <taxon>Hafniaceae</taxon>
        <taxon>Hafnia</taxon>
    </lineage>
</organism>
<keyword evidence="2" id="KW-1185">Reference proteome</keyword>